<evidence type="ECO:0000256" key="1">
    <source>
        <dbReference type="SAM" id="SignalP"/>
    </source>
</evidence>
<evidence type="ECO:0000313" key="2">
    <source>
        <dbReference type="EMBL" id="MBV4458052.1"/>
    </source>
</evidence>
<feature type="chain" id="PRO_5045246557" evidence="1">
    <location>
        <begin position="23"/>
        <end position="412"/>
    </location>
</feature>
<accession>A0ABS6PC64</accession>
<protein>
    <submittedName>
        <fullName evidence="2">DUF2599 domain-containing protein</fullName>
    </submittedName>
</protein>
<keyword evidence="1" id="KW-0732">Signal</keyword>
<feature type="signal peptide" evidence="1">
    <location>
        <begin position="1"/>
        <end position="22"/>
    </location>
</feature>
<proteinExistence type="predicted"/>
<sequence>MNRLCSLLVCISTSTAYGYAYADYMTPDQVGAMVERHLNDRYNSTVQNCGSNGRPAILCSGVLIRGTVYSEAYRFWNPGPASKYAQAFSFLRKDVKFRQLASDHQHGYILLPKFNTPEDMLKPDVLCAFPVDAGSHVRDDNGCGDAFTTAEVENSCQVQSIRTADAWVDAYRANAQSHHRQCGFDLRPANEPQGAPIFMEFIRANDYASNEHYGTVGLSNNEVRIASWPQGNGRNVPVEAVFYLGTNTITGEATDSGKVTAQKDQLAYYTANGRFIPVIKMTLPQDPSQEATFKYLPADQARLEDVTCNQYIDSAVWVKRYDPGAQAERWSLSVIPTDCGRMINAAQTDSFYAELTTKYGSDPQWRELDGGGMRRQLVCLITTFRTKNEWNMEPFRPDTTHEKAVATGCNPI</sequence>
<dbReference type="RefSeq" id="WP_217891668.1">
    <property type="nucleotide sequence ID" value="NZ_JAHSTS010000001.1"/>
</dbReference>
<comment type="caution">
    <text evidence="2">The sequence shown here is derived from an EMBL/GenBank/DDBJ whole genome shotgun (WGS) entry which is preliminary data.</text>
</comment>
<organism evidence="2 3">
    <name type="scientific">Pseudomonas ekonensis</name>
    <dbReference type="NCBI Taxonomy" id="2842353"/>
    <lineage>
        <taxon>Bacteria</taxon>
        <taxon>Pseudomonadati</taxon>
        <taxon>Pseudomonadota</taxon>
        <taxon>Gammaproteobacteria</taxon>
        <taxon>Pseudomonadales</taxon>
        <taxon>Pseudomonadaceae</taxon>
        <taxon>Pseudomonas</taxon>
    </lineage>
</organism>
<dbReference type="EMBL" id="JAHSTS010000001">
    <property type="protein sequence ID" value="MBV4458052.1"/>
    <property type="molecule type" value="Genomic_DNA"/>
</dbReference>
<gene>
    <name evidence="2" type="ORF">KVG96_08845</name>
</gene>
<name>A0ABS6PC64_9PSED</name>
<dbReference type="InterPro" id="IPR019719">
    <property type="entry name" value="DUF2599"/>
</dbReference>
<keyword evidence="3" id="KW-1185">Reference proteome</keyword>
<dbReference type="Proteomes" id="UP000765224">
    <property type="component" value="Unassembled WGS sequence"/>
</dbReference>
<dbReference type="Pfam" id="PF10783">
    <property type="entry name" value="DUF2599"/>
    <property type="match status" value="1"/>
</dbReference>
<evidence type="ECO:0000313" key="3">
    <source>
        <dbReference type="Proteomes" id="UP000765224"/>
    </source>
</evidence>
<reference evidence="2 3" key="1">
    <citation type="submission" date="2021-06" db="EMBL/GenBank/DDBJ databases">
        <title>Updating the genus Pseudomonas: Description of 43 new species and partition of the Pseudomonas putida group.</title>
        <authorList>
            <person name="Girard L."/>
            <person name="Lood C."/>
            <person name="Vandamme P."/>
            <person name="Rokni-Zadeh H."/>
            <person name="Van Noort V."/>
            <person name="Hofte M."/>
            <person name="Lavigne R."/>
            <person name="De Mot R."/>
        </authorList>
    </citation>
    <scope>NUCLEOTIDE SEQUENCE [LARGE SCALE GENOMIC DNA]</scope>
    <source>
        <strain evidence="2 3">COR58</strain>
    </source>
</reference>